<dbReference type="PANTHER" id="PTHR34156:SF5">
    <property type="entry name" value="OUTER MEMBRANE PROTEIN"/>
    <property type="match status" value="1"/>
</dbReference>
<dbReference type="NCBIfam" id="NF033776">
    <property type="entry name" value="stress_YhcN"/>
    <property type="match status" value="1"/>
</dbReference>
<accession>A0ABY2SQT4</accession>
<dbReference type="InterPro" id="IPR047775">
    <property type="entry name" value="Stress_YhcN-like"/>
</dbReference>
<dbReference type="InterPro" id="IPR025543">
    <property type="entry name" value="Dodecin-like"/>
</dbReference>
<proteinExistence type="predicted"/>
<dbReference type="RefSeq" id="WP_136987870.1">
    <property type="nucleotide sequence ID" value="NZ_SZPQ01000001.1"/>
</dbReference>
<feature type="signal peptide" evidence="2">
    <location>
        <begin position="1"/>
        <end position="22"/>
    </location>
</feature>
<organism evidence="4 5">
    <name type="scientific">Martelella alba</name>
    <dbReference type="NCBI Taxonomy" id="2590451"/>
    <lineage>
        <taxon>Bacteria</taxon>
        <taxon>Pseudomonadati</taxon>
        <taxon>Pseudomonadota</taxon>
        <taxon>Alphaproteobacteria</taxon>
        <taxon>Hyphomicrobiales</taxon>
        <taxon>Aurantimonadaceae</taxon>
        <taxon>Martelella</taxon>
    </lineage>
</organism>
<keyword evidence="5" id="KW-1185">Reference proteome</keyword>
<dbReference type="InterPro" id="IPR010854">
    <property type="entry name" value="YdgH/BhsA/McbA-like_dom"/>
</dbReference>
<feature type="domain" description="YdgH/BhsA/McbA-like" evidence="3">
    <location>
        <begin position="34"/>
        <end position="87"/>
    </location>
</feature>
<sequence length="87" mass="9017">MKVKTAVSLMGVLSALSFGSFAAESINLDQSASLQPMGSVSVSGTDASPADMHQALNQAADAQGAAAYRVVEAHDGDYWHATAELYK</sequence>
<gene>
    <name evidence="4" type="primary">yhcN</name>
    <name evidence="4" type="ORF">FCN80_00520</name>
</gene>
<dbReference type="InterPro" id="IPR036275">
    <property type="entry name" value="YdgH-like_sf"/>
</dbReference>
<evidence type="ECO:0000256" key="2">
    <source>
        <dbReference type="SAM" id="SignalP"/>
    </source>
</evidence>
<comment type="caution">
    <text evidence="4">The sequence shown here is derived from an EMBL/GenBank/DDBJ whole genome shotgun (WGS) entry which is preliminary data.</text>
</comment>
<keyword evidence="1 2" id="KW-0732">Signal</keyword>
<dbReference type="PANTHER" id="PTHR34156">
    <property type="entry name" value="OUTER MEMBRANE PROTEIN-RELATED-RELATED"/>
    <property type="match status" value="1"/>
</dbReference>
<evidence type="ECO:0000313" key="5">
    <source>
        <dbReference type="Proteomes" id="UP000305202"/>
    </source>
</evidence>
<reference evidence="4 5" key="1">
    <citation type="submission" date="2019-04" db="EMBL/GenBank/DDBJ databases">
        <authorList>
            <person name="Li M."/>
            <person name="Gao C."/>
        </authorList>
    </citation>
    <scope>NUCLEOTIDE SEQUENCE [LARGE SCALE GENOMIC DNA]</scope>
    <source>
        <strain evidence="4 5">BGMRC 2031</strain>
    </source>
</reference>
<dbReference type="SUPFAM" id="SSF159871">
    <property type="entry name" value="YdgH-like"/>
    <property type="match status" value="1"/>
</dbReference>
<dbReference type="Pfam" id="PF07338">
    <property type="entry name" value="YdgH_BhsA-like"/>
    <property type="match status" value="1"/>
</dbReference>
<dbReference type="InterPro" id="IPR051096">
    <property type="entry name" value="BhsA/McbA_stress_biofilm_assoc"/>
</dbReference>
<dbReference type="Gene3D" id="3.30.1660.10">
    <property type="entry name" value="Flavin-binding protein dodecin"/>
    <property type="match status" value="1"/>
</dbReference>
<dbReference type="EMBL" id="SZPQ01000001">
    <property type="protein sequence ID" value="TKI08579.1"/>
    <property type="molecule type" value="Genomic_DNA"/>
</dbReference>
<feature type="chain" id="PRO_5046681783" evidence="2">
    <location>
        <begin position="23"/>
        <end position="87"/>
    </location>
</feature>
<protein>
    <submittedName>
        <fullName evidence="4">Peroxide/acid stress response protein YhcN</fullName>
    </submittedName>
</protein>
<evidence type="ECO:0000256" key="1">
    <source>
        <dbReference type="ARBA" id="ARBA00022729"/>
    </source>
</evidence>
<evidence type="ECO:0000259" key="3">
    <source>
        <dbReference type="Pfam" id="PF07338"/>
    </source>
</evidence>
<name>A0ABY2SQT4_9HYPH</name>
<evidence type="ECO:0000313" key="4">
    <source>
        <dbReference type="EMBL" id="TKI08579.1"/>
    </source>
</evidence>
<dbReference type="Proteomes" id="UP000305202">
    <property type="component" value="Unassembled WGS sequence"/>
</dbReference>